<protein>
    <submittedName>
        <fullName evidence="1">Uncharacterized protein</fullName>
    </submittedName>
</protein>
<comment type="caution">
    <text evidence="1">The sequence shown here is derived from an EMBL/GenBank/DDBJ whole genome shotgun (WGS) entry which is preliminary data.</text>
</comment>
<sequence>MAQDAVVRDRTLAELIAQVPGHTGISYFDLVKQVIPDLARDETRAIGHRTVTLRHIAGDGFGGTIPDPIRIGVLRALPFESEGKPRIAMLIDIGKIDDLGEQPHILAVFDATDRRPTLLDAVDVGLDRVTSLAEPALVRIGEHDDAIVTTSQHFNSAENYTWTALISLRGGKLGLIDRFLAYSAWTCTSQKTQAFSFKGVPGANNTPYYAIAVIMSDIGTPPEERCDDRMLAAPYARTATAVYRWDAGKALFVADSDAVQRLQEQTAER</sequence>
<evidence type="ECO:0000313" key="2">
    <source>
        <dbReference type="Proteomes" id="UP001548832"/>
    </source>
</evidence>
<keyword evidence="2" id="KW-1185">Reference proteome</keyword>
<gene>
    <name evidence="1" type="ORF">ABVQ20_14945</name>
</gene>
<reference evidence="1 2" key="1">
    <citation type="submission" date="2024-06" db="EMBL/GenBank/DDBJ databases">
        <authorList>
            <person name="Kim D.-U."/>
        </authorList>
    </citation>
    <scope>NUCLEOTIDE SEQUENCE [LARGE SCALE GENOMIC DNA]</scope>
    <source>
        <strain evidence="1 2">KACC15460</strain>
    </source>
</reference>
<organism evidence="1 2">
    <name type="scientific">Mesorhizobium shangrilense</name>
    <dbReference type="NCBI Taxonomy" id="460060"/>
    <lineage>
        <taxon>Bacteria</taxon>
        <taxon>Pseudomonadati</taxon>
        <taxon>Pseudomonadota</taxon>
        <taxon>Alphaproteobacteria</taxon>
        <taxon>Hyphomicrobiales</taxon>
        <taxon>Phyllobacteriaceae</taxon>
        <taxon>Mesorhizobium</taxon>
    </lineage>
</organism>
<dbReference type="RefSeq" id="WP_354460287.1">
    <property type="nucleotide sequence ID" value="NZ_JBEWSZ010000001.1"/>
</dbReference>
<accession>A0ABV2DE03</accession>
<dbReference type="EMBL" id="JBEWSZ010000001">
    <property type="protein sequence ID" value="MET2828279.1"/>
    <property type="molecule type" value="Genomic_DNA"/>
</dbReference>
<evidence type="ECO:0000313" key="1">
    <source>
        <dbReference type="EMBL" id="MET2828279.1"/>
    </source>
</evidence>
<dbReference type="Proteomes" id="UP001548832">
    <property type="component" value="Unassembled WGS sequence"/>
</dbReference>
<name>A0ABV2DE03_9HYPH</name>
<proteinExistence type="predicted"/>